<evidence type="ECO:0000256" key="2">
    <source>
        <dbReference type="SAM" id="SignalP"/>
    </source>
</evidence>
<evidence type="ECO:0000313" key="3">
    <source>
        <dbReference type="EMBL" id="MBZ4037295.1"/>
    </source>
</evidence>
<dbReference type="EMBL" id="JAINUY010000008">
    <property type="protein sequence ID" value="MBZ4037295.1"/>
    <property type="molecule type" value="Genomic_DNA"/>
</dbReference>
<feature type="transmembrane region" description="Helical" evidence="1">
    <location>
        <begin position="59"/>
        <end position="76"/>
    </location>
</feature>
<dbReference type="RefSeq" id="WP_223710408.1">
    <property type="nucleotide sequence ID" value="NZ_JAINUY010000008.1"/>
</dbReference>
<organism evidence="3 4">
    <name type="scientific">Flavobacterium potami</name>
    <dbReference type="NCBI Taxonomy" id="2872310"/>
    <lineage>
        <taxon>Bacteria</taxon>
        <taxon>Pseudomonadati</taxon>
        <taxon>Bacteroidota</taxon>
        <taxon>Flavobacteriia</taxon>
        <taxon>Flavobacteriales</taxon>
        <taxon>Flavobacteriaceae</taxon>
        <taxon>Flavobacterium</taxon>
    </lineage>
</organism>
<proteinExistence type="predicted"/>
<comment type="caution">
    <text evidence="3">The sequence shown here is derived from an EMBL/GenBank/DDBJ whole genome shotgun (WGS) entry which is preliminary data.</text>
</comment>
<gene>
    <name evidence="3" type="ORF">K6T82_21220</name>
</gene>
<protein>
    <recommendedName>
        <fullName evidence="5">LPXTG cell wall anchor domain-containing protein</fullName>
    </recommendedName>
</protein>
<keyword evidence="1" id="KW-0812">Transmembrane</keyword>
<keyword evidence="1" id="KW-1133">Transmembrane helix</keyword>
<feature type="signal peptide" evidence="2">
    <location>
        <begin position="1"/>
        <end position="23"/>
    </location>
</feature>
<evidence type="ECO:0000256" key="1">
    <source>
        <dbReference type="SAM" id="Phobius"/>
    </source>
</evidence>
<accession>A0A9X1HDS0</accession>
<keyword evidence="4" id="KW-1185">Reference proteome</keyword>
<evidence type="ECO:0008006" key="5">
    <source>
        <dbReference type="Google" id="ProtNLM"/>
    </source>
</evidence>
<feature type="chain" id="PRO_5040883343" description="LPXTG cell wall anchor domain-containing protein" evidence="2">
    <location>
        <begin position="24"/>
        <end position="85"/>
    </location>
</feature>
<name>A0A9X1HDS0_9FLAO</name>
<evidence type="ECO:0000313" key="4">
    <source>
        <dbReference type="Proteomes" id="UP001139366"/>
    </source>
</evidence>
<dbReference type="Proteomes" id="UP001139366">
    <property type="component" value="Unassembled WGS sequence"/>
</dbReference>
<sequence>MRKLKAPFLAVIIMLFNVTIALATPTPPKPTAKGMGTMNVDEDCEPICQGGDQVPIDDHIMLLAICGLALGATVIYKNKIKKASV</sequence>
<keyword evidence="2" id="KW-0732">Signal</keyword>
<keyword evidence="1" id="KW-0472">Membrane</keyword>
<dbReference type="AlphaFoldDB" id="A0A9X1HDS0"/>
<reference evidence="3 4" key="1">
    <citation type="journal article" date="2023" name="Antonie Van Leeuwenhoek">
        <title>Flavobacterium potami sp. nov., a multi-metal resistance genes harbouring bacterium isolated from shallow river silt.</title>
        <authorList>
            <person name="Li S."/>
            <person name="Mao S."/>
            <person name="Mu W."/>
            <person name="Guo B."/>
            <person name="Li C."/>
            <person name="Zhu Q."/>
            <person name="Hou X."/>
            <person name="Zhao Y."/>
            <person name="Wei S."/>
            <person name="Liu H."/>
            <person name="Liu A."/>
        </authorList>
    </citation>
    <scope>NUCLEOTIDE SEQUENCE [LARGE SCALE GENOMIC DNA]</scope>
    <source>
        <strain evidence="3 4">17A</strain>
    </source>
</reference>